<reference evidence="2" key="1">
    <citation type="submission" date="2016-10" db="EMBL/GenBank/DDBJ databases">
        <title>Sequence of Gallionella enrichment culture.</title>
        <authorList>
            <person name="Poehlein A."/>
            <person name="Muehling M."/>
            <person name="Daniel R."/>
        </authorList>
    </citation>
    <scope>NUCLEOTIDE SEQUENCE</scope>
</reference>
<evidence type="ECO:0000313" key="2">
    <source>
        <dbReference type="EMBL" id="OIQ97927.1"/>
    </source>
</evidence>
<keyword evidence="1" id="KW-1133">Transmembrane helix</keyword>
<evidence type="ECO:0000256" key="1">
    <source>
        <dbReference type="SAM" id="Phobius"/>
    </source>
</evidence>
<comment type="caution">
    <text evidence="2">The sequence shown here is derived from an EMBL/GenBank/DDBJ whole genome shotgun (WGS) entry which is preliminary data.</text>
</comment>
<keyword evidence="1" id="KW-0472">Membrane</keyword>
<dbReference type="EMBL" id="MLJW01000126">
    <property type="protein sequence ID" value="OIQ97927.1"/>
    <property type="molecule type" value="Genomic_DNA"/>
</dbReference>
<organism evidence="2">
    <name type="scientific">mine drainage metagenome</name>
    <dbReference type="NCBI Taxonomy" id="410659"/>
    <lineage>
        <taxon>unclassified sequences</taxon>
        <taxon>metagenomes</taxon>
        <taxon>ecological metagenomes</taxon>
    </lineage>
</organism>
<name>A0A1J5S1A1_9ZZZZ</name>
<proteinExistence type="predicted"/>
<sequence>MRFLPYVLVGFMALPIVIWTLINTLVVKSSTSAFSTGDVAVLGSLGVFVALSFVLLPRWIVGVMKRTGG</sequence>
<accession>A0A1J5S1A1</accession>
<dbReference type="AlphaFoldDB" id="A0A1J5S1A1"/>
<feature type="transmembrane region" description="Helical" evidence="1">
    <location>
        <begin position="39"/>
        <end position="60"/>
    </location>
</feature>
<protein>
    <submittedName>
        <fullName evidence="2">Uncharacterized protein</fullName>
    </submittedName>
</protein>
<keyword evidence="1" id="KW-0812">Transmembrane</keyword>
<gene>
    <name evidence="2" type="ORF">GALL_201090</name>
</gene>
<feature type="transmembrane region" description="Helical" evidence="1">
    <location>
        <begin position="6"/>
        <end position="27"/>
    </location>
</feature>